<sequence length="250" mass="27588">MYDYYLGGSHNFEADRAAAERVLALVPETRTFARENRAFLQRVVRYLVARAGVTQFLDLGSGIPTVGNVHEIAQGLQPESRVVYVDHEPVAVAQSQRMLTGNDQATAIQGDLRHPDRVLHHPEVHRLLDFSRPVAVLTISVFPFVADVDDPVGIISAYREACAPGSYLALSHGLTLDYWPDATAEVIETYKSSTHPLHPRTPEQITALFAGYQLVEPGVVFTSAWHPDHPLTDEQARESRGMAGLGVLSR</sequence>
<reference evidence="3" key="1">
    <citation type="journal article" date="2019" name="Int. J. Syst. Evol. Microbiol.">
        <title>The Global Catalogue of Microorganisms (GCM) 10K type strain sequencing project: providing services to taxonomists for standard genome sequencing and annotation.</title>
        <authorList>
            <consortium name="The Broad Institute Genomics Platform"/>
            <consortium name="The Broad Institute Genome Sequencing Center for Infectious Disease"/>
            <person name="Wu L."/>
            <person name="Ma J."/>
        </authorList>
    </citation>
    <scope>NUCLEOTIDE SEQUENCE [LARGE SCALE GENOMIC DNA]</scope>
    <source>
        <strain evidence="3">WLHS5</strain>
    </source>
</reference>
<dbReference type="SUPFAM" id="SSF53335">
    <property type="entry name" value="S-adenosyl-L-methionine-dependent methyltransferases"/>
    <property type="match status" value="1"/>
</dbReference>
<evidence type="ECO:0000256" key="1">
    <source>
        <dbReference type="SAM" id="MobiDB-lite"/>
    </source>
</evidence>
<dbReference type="Pfam" id="PF04672">
    <property type="entry name" value="Methyltransf_19"/>
    <property type="match status" value="1"/>
</dbReference>
<dbReference type="EMBL" id="JBHTCJ010000001">
    <property type="protein sequence ID" value="MFC7339933.1"/>
    <property type="molecule type" value="Genomic_DNA"/>
</dbReference>
<dbReference type="GO" id="GO:0032259">
    <property type="term" value="P:methylation"/>
    <property type="evidence" value="ECO:0007669"/>
    <property type="project" value="UniProtKB-KW"/>
</dbReference>
<keyword evidence="2" id="KW-0808">Transferase</keyword>
<evidence type="ECO:0000313" key="2">
    <source>
        <dbReference type="EMBL" id="MFC7339933.1"/>
    </source>
</evidence>
<dbReference type="Gene3D" id="3.40.50.150">
    <property type="entry name" value="Vaccinia Virus protein VP39"/>
    <property type="match status" value="1"/>
</dbReference>
<dbReference type="InterPro" id="IPR006764">
    <property type="entry name" value="SAM_dep_MeTrfase_SAV2177_type"/>
</dbReference>
<accession>A0ABW2LBT8</accession>
<dbReference type="InterPro" id="IPR029063">
    <property type="entry name" value="SAM-dependent_MTases_sf"/>
</dbReference>
<evidence type="ECO:0000313" key="3">
    <source>
        <dbReference type="Proteomes" id="UP001596504"/>
    </source>
</evidence>
<dbReference type="PIRSF" id="PIRSF017393">
    <property type="entry name" value="MTase_SAV2177"/>
    <property type="match status" value="1"/>
</dbReference>
<dbReference type="RefSeq" id="WP_380662943.1">
    <property type="nucleotide sequence ID" value="NZ_JBHTCJ010000001.1"/>
</dbReference>
<dbReference type="EC" id="2.1.1.-" evidence="2"/>
<protein>
    <submittedName>
        <fullName evidence="2">SAM-dependent methyltransferase</fullName>
        <ecNumber evidence="2">2.1.1.-</ecNumber>
    </submittedName>
</protein>
<gene>
    <name evidence="2" type="ORF">ACFQRI_00805</name>
</gene>
<keyword evidence="2" id="KW-0489">Methyltransferase</keyword>
<name>A0ABW2LBT8_9PSEU</name>
<proteinExistence type="predicted"/>
<keyword evidence="3" id="KW-1185">Reference proteome</keyword>
<feature type="compositionally biased region" description="Basic and acidic residues" evidence="1">
    <location>
        <begin position="230"/>
        <end position="240"/>
    </location>
</feature>
<dbReference type="Proteomes" id="UP001596504">
    <property type="component" value="Unassembled WGS sequence"/>
</dbReference>
<feature type="region of interest" description="Disordered" evidence="1">
    <location>
        <begin position="230"/>
        <end position="250"/>
    </location>
</feature>
<comment type="caution">
    <text evidence="2">The sequence shown here is derived from an EMBL/GenBank/DDBJ whole genome shotgun (WGS) entry which is preliminary data.</text>
</comment>
<organism evidence="2 3">
    <name type="scientific">Saccharopolyspora griseoalba</name>
    <dbReference type="NCBI Taxonomy" id="1431848"/>
    <lineage>
        <taxon>Bacteria</taxon>
        <taxon>Bacillati</taxon>
        <taxon>Actinomycetota</taxon>
        <taxon>Actinomycetes</taxon>
        <taxon>Pseudonocardiales</taxon>
        <taxon>Pseudonocardiaceae</taxon>
        <taxon>Saccharopolyspora</taxon>
    </lineage>
</organism>
<dbReference type="GO" id="GO:0008168">
    <property type="term" value="F:methyltransferase activity"/>
    <property type="evidence" value="ECO:0007669"/>
    <property type="project" value="UniProtKB-KW"/>
</dbReference>